<evidence type="ECO:0000256" key="1">
    <source>
        <dbReference type="ARBA" id="ARBA00000971"/>
    </source>
</evidence>
<dbReference type="PANTHER" id="PTHR43811:SF19">
    <property type="entry name" value="39 KDA FK506-BINDING NUCLEAR PROTEIN"/>
    <property type="match status" value="1"/>
</dbReference>
<name>A0ABU5ZXB2_9FLAO</name>
<sequence length="330" mass="36938">MNSNGYCLVKNFVKLNITTLLVLLIFGCSDKNTENSDFITTDSGLQYRILKKGIGTFAKKGDEVLIHETTSYINDSLVFSSKELPNPIKILVGGNQVIKGVDEGIQGMQKGEIRKLIVPPSLSKRIGNVTFPHPDSTLVYEIELIDIFAKKSIGPKILVENLAIDIEQSVINWTAFYALKLDKHFGTVKLSKGEWVITNGMPTGGKFYIDMSTIVNTDGKYNEMLIDHLKNEDFFEVEVYPIAKLEIVNMDNSKYPVVDIDADLTIKGIKQPISFSGKFGFENGVTLFTSQISINRTRWNIKYGSGSFYDNLGDDVISDDIEFNVLVYTR</sequence>
<dbReference type="InterPro" id="IPR001179">
    <property type="entry name" value="PPIase_FKBP_dom"/>
</dbReference>
<evidence type="ECO:0000313" key="9">
    <source>
        <dbReference type="Proteomes" id="UP001327027"/>
    </source>
</evidence>
<comment type="caution">
    <text evidence="8">The sequence shown here is derived from an EMBL/GenBank/DDBJ whole genome shotgun (WGS) entry which is preliminary data.</text>
</comment>
<evidence type="ECO:0000313" key="8">
    <source>
        <dbReference type="EMBL" id="MEB3346504.1"/>
    </source>
</evidence>
<organism evidence="8 9">
    <name type="scientific">Aquimarina gracilis</name>
    <dbReference type="NCBI Taxonomy" id="874422"/>
    <lineage>
        <taxon>Bacteria</taxon>
        <taxon>Pseudomonadati</taxon>
        <taxon>Bacteroidota</taxon>
        <taxon>Flavobacteriia</taxon>
        <taxon>Flavobacteriales</taxon>
        <taxon>Flavobacteriaceae</taxon>
        <taxon>Aquimarina</taxon>
    </lineage>
</organism>
<comment type="similarity">
    <text evidence="2">Belongs to the FKBP-type PPIase family.</text>
</comment>
<dbReference type="EC" id="5.2.1.8" evidence="3 6"/>
<dbReference type="InterPro" id="IPR046357">
    <property type="entry name" value="PPIase_dom_sf"/>
</dbReference>
<dbReference type="Gene3D" id="2.40.128.110">
    <property type="entry name" value="Lipid/polyisoprenoid-binding, YceI-like"/>
    <property type="match status" value="1"/>
</dbReference>
<keyword evidence="5 6" id="KW-0413">Isomerase</keyword>
<comment type="catalytic activity">
    <reaction evidence="1 6">
        <text>[protein]-peptidylproline (omega=180) = [protein]-peptidylproline (omega=0)</text>
        <dbReference type="Rhea" id="RHEA:16237"/>
        <dbReference type="Rhea" id="RHEA-COMP:10747"/>
        <dbReference type="Rhea" id="RHEA-COMP:10748"/>
        <dbReference type="ChEBI" id="CHEBI:83833"/>
        <dbReference type="ChEBI" id="CHEBI:83834"/>
        <dbReference type="EC" id="5.2.1.8"/>
    </reaction>
</comment>
<evidence type="ECO:0000256" key="2">
    <source>
        <dbReference type="ARBA" id="ARBA00006577"/>
    </source>
</evidence>
<evidence type="ECO:0000256" key="3">
    <source>
        <dbReference type="ARBA" id="ARBA00013194"/>
    </source>
</evidence>
<dbReference type="InterPro" id="IPR007372">
    <property type="entry name" value="Lipid/polyisoprenoid-bd_YceI"/>
</dbReference>
<dbReference type="PROSITE" id="PS50059">
    <property type="entry name" value="FKBP_PPIASE"/>
    <property type="match status" value="1"/>
</dbReference>
<dbReference type="SUPFAM" id="SSF101874">
    <property type="entry name" value="YceI-like"/>
    <property type="match status" value="1"/>
</dbReference>
<reference evidence="8 9" key="1">
    <citation type="journal article" date="2013" name="Int. J. Syst. Evol. Microbiol.">
        <title>Aquimarina gracilis sp. nov., isolated from the gut microflora of a mussel, Mytilus coruscus, and emended description of Aquimarina spongiae.</title>
        <authorList>
            <person name="Park S.C."/>
            <person name="Choe H.N."/>
            <person name="Baik K.S."/>
            <person name="Seong C.N."/>
        </authorList>
    </citation>
    <scope>NUCLEOTIDE SEQUENCE [LARGE SCALE GENOMIC DNA]</scope>
    <source>
        <strain evidence="8 9">PSC32</strain>
    </source>
</reference>
<dbReference type="Proteomes" id="UP001327027">
    <property type="component" value="Unassembled WGS sequence"/>
</dbReference>
<dbReference type="RefSeq" id="WP_324180533.1">
    <property type="nucleotide sequence ID" value="NZ_BAABAW010000006.1"/>
</dbReference>
<gene>
    <name evidence="8" type="ORF">U6A24_13585</name>
</gene>
<dbReference type="PANTHER" id="PTHR43811">
    <property type="entry name" value="FKBP-TYPE PEPTIDYL-PROLYL CIS-TRANS ISOMERASE FKPA"/>
    <property type="match status" value="1"/>
</dbReference>
<feature type="domain" description="PPIase FKBP-type" evidence="7">
    <location>
        <begin position="61"/>
        <end position="148"/>
    </location>
</feature>
<dbReference type="Pfam" id="PF04264">
    <property type="entry name" value="YceI"/>
    <property type="match status" value="1"/>
</dbReference>
<evidence type="ECO:0000256" key="6">
    <source>
        <dbReference type="PROSITE-ProRule" id="PRU00277"/>
    </source>
</evidence>
<dbReference type="Pfam" id="PF00254">
    <property type="entry name" value="FKBP_C"/>
    <property type="match status" value="1"/>
</dbReference>
<proteinExistence type="inferred from homology"/>
<keyword evidence="9" id="KW-1185">Reference proteome</keyword>
<dbReference type="SMART" id="SM00867">
    <property type="entry name" value="YceI"/>
    <property type="match status" value="1"/>
</dbReference>
<dbReference type="InterPro" id="IPR036761">
    <property type="entry name" value="TTHA0802/YceI-like_sf"/>
</dbReference>
<dbReference type="Gene3D" id="3.10.50.40">
    <property type="match status" value="1"/>
</dbReference>
<evidence type="ECO:0000256" key="5">
    <source>
        <dbReference type="ARBA" id="ARBA00023235"/>
    </source>
</evidence>
<keyword evidence="4 6" id="KW-0697">Rotamase</keyword>
<dbReference type="EMBL" id="JAYKLX010000006">
    <property type="protein sequence ID" value="MEB3346504.1"/>
    <property type="molecule type" value="Genomic_DNA"/>
</dbReference>
<dbReference type="SUPFAM" id="SSF54534">
    <property type="entry name" value="FKBP-like"/>
    <property type="match status" value="1"/>
</dbReference>
<protein>
    <recommendedName>
        <fullName evidence="3 6">peptidylprolyl isomerase</fullName>
        <ecNumber evidence="3 6">5.2.1.8</ecNumber>
    </recommendedName>
</protein>
<evidence type="ECO:0000259" key="7">
    <source>
        <dbReference type="PROSITE" id="PS50059"/>
    </source>
</evidence>
<accession>A0ABU5ZXB2</accession>
<evidence type="ECO:0000256" key="4">
    <source>
        <dbReference type="ARBA" id="ARBA00023110"/>
    </source>
</evidence>